<evidence type="ECO:0000313" key="1">
    <source>
        <dbReference type="EMBL" id="KKK48169.1"/>
    </source>
</evidence>
<gene>
    <name evidence="1" type="ORF">LCGC14_3147840</name>
</gene>
<protein>
    <submittedName>
        <fullName evidence="1">Uncharacterized protein</fullName>
    </submittedName>
</protein>
<reference evidence="1" key="1">
    <citation type="journal article" date="2015" name="Nature">
        <title>Complex archaea that bridge the gap between prokaryotes and eukaryotes.</title>
        <authorList>
            <person name="Spang A."/>
            <person name="Saw J.H."/>
            <person name="Jorgensen S.L."/>
            <person name="Zaremba-Niedzwiedzka K."/>
            <person name="Martijn J."/>
            <person name="Lind A.E."/>
            <person name="van Eijk R."/>
            <person name="Schleper C."/>
            <person name="Guy L."/>
            <person name="Ettema T.J."/>
        </authorList>
    </citation>
    <scope>NUCLEOTIDE SEQUENCE</scope>
</reference>
<dbReference type="AlphaFoldDB" id="A0A0F8Y1T6"/>
<dbReference type="Gene3D" id="3.40.50.300">
    <property type="entry name" value="P-loop containing nucleotide triphosphate hydrolases"/>
    <property type="match status" value="1"/>
</dbReference>
<dbReference type="InterPro" id="IPR027417">
    <property type="entry name" value="P-loop_NTPase"/>
</dbReference>
<dbReference type="Pfam" id="PF13481">
    <property type="entry name" value="AAA_25"/>
    <property type="match status" value="1"/>
</dbReference>
<dbReference type="SUPFAM" id="SSF52540">
    <property type="entry name" value="P-loop containing nucleoside triphosphate hydrolases"/>
    <property type="match status" value="1"/>
</dbReference>
<proteinExistence type="predicted"/>
<comment type="caution">
    <text evidence="1">The sequence shown here is derived from an EMBL/GenBank/DDBJ whole genome shotgun (WGS) entry which is preliminary data.</text>
</comment>
<feature type="non-terminal residue" evidence="1">
    <location>
        <position position="1"/>
    </location>
</feature>
<accession>A0A0F8Y1T6</accession>
<dbReference type="EMBL" id="LAZR01069205">
    <property type="protein sequence ID" value="KKK48169.1"/>
    <property type="molecule type" value="Genomic_DNA"/>
</dbReference>
<organism evidence="1">
    <name type="scientific">marine sediment metagenome</name>
    <dbReference type="NCBI Taxonomy" id="412755"/>
    <lineage>
        <taxon>unclassified sequences</taxon>
        <taxon>metagenomes</taxon>
        <taxon>ecological metagenomes</taxon>
    </lineage>
</organism>
<sequence length="314" mass="34533">LYLVDPLVADDGMTVPFGMGGAGKSYLALLTAVLVALPEDEVPNGHLGLDVKRHGPVLYLDYEASRARAQRRVAGILRGLGLDPDNYEDLPIHYWPGQGMPLSTNVYPVRKRYNELEAVLLIVDSLSKACGESLSDQDTVSTYSNAIARIGATASISIAHVTKEEGTKYPFGSVFWHNDPRLTWYIHNLEQESGMGVMAANRKSNDAALVREELGYKFEFSGTDKDEAFAVLVTREDGMEPPVKGDTLTVRMLKLLKLHDEGMTSKEIMNSLDVNSIGQPLATLRKAEPDKAGIVTKDGRNFYRPAVKKEVPKI</sequence>
<name>A0A0F8Y1T6_9ZZZZ</name>